<proteinExistence type="predicted"/>
<feature type="region of interest" description="Disordered" evidence="5">
    <location>
        <begin position="197"/>
        <end position="252"/>
    </location>
</feature>
<feature type="compositionally biased region" description="Polar residues" evidence="5">
    <location>
        <begin position="601"/>
        <end position="616"/>
    </location>
</feature>
<evidence type="ECO:0000313" key="7">
    <source>
        <dbReference type="Proteomes" id="UP000788993"/>
    </source>
</evidence>
<feature type="compositionally biased region" description="Polar residues" evidence="5">
    <location>
        <begin position="491"/>
        <end position="509"/>
    </location>
</feature>
<dbReference type="GO" id="GO:0005634">
    <property type="term" value="C:nucleus"/>
    <property type="evidence" value="ECO:0007669"/>
    <property type="project" value="UniProtKB-SubCell"/>
</dbReference>
<protein>
    <recommendedName>
        <fullName evidence="8">LisH domain-containing protein</fullName>
    </recommendedName>
</protein>
<feature type="compositionally biased region" description="Low complexity" evidence="5">
    <location>
        <begin position="557"/>
        <end position="574"/>
    </location>
</feature>
<feature type="region of interest" description="Disordered" evidence="5">
    <location>
        <begin position="366"/>
        <end position="430"/>
    </location>
</feature>
<dbReference type="InterPro" id="IPR006594">
    <property type="entry name" value="LisH"/>
</dbReference>
<feature type="region of interest" description="Disordered" evidence="5">
    <location>
        <begin position="486"/>
        <end position="636"/>
    </location>
</feature>
<keyword evidence="2" id="KW-0805">Transcription regulation</keyword>
<evidence type="ECO:0000256" key="3">
    <source>
        <dbReference type="ARBA" id="ARBA00023163"/>
    </source>
</evidence>
<dbReference type="PANTHER" id="PTHR45093:SF2">
    <property type="entry name" value="LISH DOMAIN-CONTAINING PROTEIN"/>
    <property type="match status" value="1"/>
</dbReference>
<keyword evidence="3" id="KW-0804">Transcription</keyword>
<gene>
    <name evidence="6" type="ORF">OGATHE_001406</name>
</gene>
<dbReference type="AlphaFoldDB" id="A0A9P8PRH3"/>
<feature type="compositionally biased region" description="Low complexity" evidence="5">
    <location>
        <begin position="366"/>
        <end position="386"/>
    </location>
</feature>
<feature type="region of interest" description="Disordered" evidence="5">
    <location>
        <begin position="87"/>
        <end position="106"/>
    </location>
</feature>
<feature type="compositionally biased region" description="Low complexity" evidence="5">
    <location>
        <begin position="535"/>
        <end position="550"/>
    </location>
</feature>
<keyword evidence="7" id="KW-1185">Reference proteome</keyword>
<feature type="compositionally biased region" description="Low complexity" evidence="5">
    <location>
        <begin position="308"/>
        <end position="324"/>
    </location>
</feature>
<sequence length="690" mass="75030">MSQNATPQTTEGHMSMNDQQSNSSSETNNTEQPSSSSVSSVPTVSDSTAVNSRELLNAYVYDFILKSGFTATASAFFKEANIPVIHSEKRPTDSPSSSATGTSDLPASFMTMDAPQGFLYEWWQIFWDVFNARTQRGGTTNATQYYHYVNLKQKQDHLMSQQAAAVAAASTVINGNNTSMSSAPVTSAAQDIGVLMPQQQQQQQQAQMAHPPQQVPMAQQQRVNARMQQPQQQQSQSMPMHPQAAAQAQMNTLRQQQIAQQAQAAQVAAQAVSQRGSPSKRQRMDAAGNGSATEINQTSSPNIAMNSQQQQQQQQHPPMPMPQGMMIPNQFGVPQQYAMFAAAQAAQQGQSQQKFNQYMIPNFQNQPQQPQQQMLMHQQMHQQSVHMQHDQQHPPPPPPNVPQHSQTFSNPNDFFHEMPKQNNPGTARVNDTAIKDYEKQLRLMESQNRRRLDVHRNVSDSKDPNSPGSAQFTEYSAMLNQMPPQHAAASIMQQRASPATKASPTTKSPANGAPPANGKQKKAPRKARKNSSSVPATPLTPANNQPTPQTNIPPTPQNTTPQQTPQSSAAAASQVMAGKKGIKRKNSITTPTIKEDEPFILSSTAGKTTNGSSLNKVQGPVSSSSSHMGSDVPSSAVNDQAASTFLHDFSTASNDIFDFDSLLTADQENAGNLGLTEVFNWGESVGTGDL</sequence>
<comment type="subcellular location">
    <subcellularLocation>
        <location evidence="1">Nucleus</location>
    </subcellularLocation>
</comment>
<name>A0A9P8PRH3_9ASCO</name>
<feature type="compositionally biased region" description="Low complexity" evidence="5">
    <location>
        <begin position="622"/>
        <end position="635"/>
    </location>
</feature>
<feature type="region of interest" description="Disordered" evidence="5">
    <location>
        <begin position="269"/>
        <end position="324"/>
    </location>
</feature>
<dbReference type="Pfam" id="PF08513">
    <property type="entry name" value="LisH"/>
    <property type="match status" value="1"/>
</dbReference>
<accession>A0A9P8PRH3</accession>
<feature type="region of interest" description="Disordered" evidence="5">
    <location>
        <begin position="1"/>
        <end position="44"/>
    </location>
</feature>
<feature type="compositionally biased region" description="Polar residues" evidence="5">
    <location>
        <begin position="1"/>
        <end position="12"/>
    </location>
</feature>
<organism evidence="6 7">
    <name type="scientific">Ogataea polymorpha</name>
    <dbReference type="NCBI Taxonomy" id="460523"/>
    <lineage>
        <taxon>Eukaryota</taxon>
        <taxon>Fungi</taxon>
        <taxon>Dikarya</taxon>
        <taxon>Ascomycota</taxon>
        <taxon>Saccharomycotina</taxon>
        <taxon>Pichiomycetes</taxon>
        <taxon>Pichiales</taxon>
        <taxon>Pichiaceae</taxon>
        <taxon>Ogataea</taxon>
    </lineage>
</organism>
<comment type="caution">
    <text evidence="6">The sequence shown here is derived from an EMBL/GenBank/DDBJ whole genome shotgun (WGS) entry which is preliminary data.</text>
</comment>
<evidence type="ECO:0008006" key="8">
    <source>
        <dbReference type="Google" id="ProtNLM"/>
    </source>
</evidence>
<feature type="compositionally biased region" description="Polar residues" evidence="5">
    <location>
        <begin position="93"/>
        <end position="105"/>
    </location>
</feature>
<feature type="compositionally biased region" description="Low complexity" evidence="5">
    <location>
        <begin position="14"/>
        <end position="44"/>
    </location>
</feature>
<dbReference type="Proteomes" id="UP000788993">
    <property type="component" value="Unassembled WGS sequence"/>
</dbReference>
<evidence type="ECO:0000256" key="2">
    <source>
        <dbReference type="ARBA" id="ARBA00023015"/>
    </source>
</evidence>
<dbReference type="EMBL" id="JAEUBD010000146">
    <property type="protein sequence ID" value="KAH3676916.1"/>
    <property type="molecule type" value="Genomic_DNA"/>
</dbReference>
<feature type="region of interest" description="Disordered" evidence="5">
    <location>
        <begin position="444"/>
        <end position="471"/>
    </location>
</feature>
<dbReference type="PROSITE" id="PS50896">
    <property type="entry name" value="LISH"/>
    <property type="match status" value="1"/>
</dbReference>
<feature type="compositionally biased region" description="Polar residues" evidence="5">
    <location>
        <begin position="290"/>
        <end position="307"/>
    </location>
</feature>
<reference evidence="6" key="1">
    <citation type="journal article" date="2021" name="Open Biol.">
        <title>Shared evolutionary footprints suggest mitochondrial oxidative damage underlies multiple complex I losses in fungi.</title>
        <authorList>
            <person name="Schikora-Tamarit M.A."/>
            <person name="Marcet-Houben M."/>
            <person name="Nosek J."/>
            <person name="Gabaldon T."/>
        </authorList>
    </citation>
    <scope>NUCLEOTIDE SEQUENCE</scope>
    <source>
        <strain evidence="6">NCAIM Y.01608</strain>
    </source>
</reference>
<feature type="compositionally biased region" description="Basic and acidic residues" evidence="5">
    <location>
        <begin position="444"/>
        <end position="463"/>
    </location>
</feature>
<dbReference type="SMART" id="SM00667">
    <property type="entry name" value="LisH"/>
    <property type="match status" value="1"/>
</dbReference>
<evidence type="ECO:0000256" key="1">
    <source>
        <dbReference type="ARBA" id="ARBA00004123"/>
    </source>
</evidence>
<keyword evidence="4" id="KW-0539">Nucleus</keyword>
<dbReference type="PANTHER" id="PTHR45093">
    <property type="entry name" value="TRANSCRIPTION ACTIVATOR MSS11"/>
    <property type="match status" value="1"/>
</dbReference>
<feature type="compositionally biased region" description="Basic residues" evidence="5">
    <location>
        <begin position="519"/>
        <end position="529"/>
    </location>
</feature>
<evidence type="ECO:0000256" key="4">
    <source>
        <dbReference type="ARBA" id="ARBA00023242"/>
    </source>
</evidence>
<evidence type="ECO:0000256" key="5">
    <source>
        <dbReference type="SAM" id="MobiDB-lite"/>
    </source>
</evidence>
<evidence type="ECO:0000313" key="6">
    <source>
        <dbReference type="EMBL" id="KAH3676916.1"/>
    </source>
</evidence>
<reference evidence="6" key="2">
    <citation type="submission" date="2021-01" db="EMBL/GenBank/DDBJ databases">
        <authorList>
            <person name="Schikora-Tamarit M.A."/>
        </authorList>
    </citation>
    <scope>NUCLEOTIDE SEQUENCE</scope>
    <source>
        <strain evidence="6">NCAIM Y.01608</strain>
    </source>
</reference>